<dbReference type="OrthoDB" id="373700at2759"/>
<evidence type="ECO:0000313" key="2">
    <source>
        <dbReference type="Proteomes" id="UP000054289"/>
    </source>
</evidence>
<evidence type="ECO:0000313" key="1">
    <source>
        <dbReference type="EMBL" id="KOB62961.1"/>
    </source>
</evidence>
<dbReference type="Gene3D" id="3.30.310.50">
    <property type="entry name" value="Alpha-D-phosphohexomutase, C-terminal domain"/>
    <property type="match status" value="1"/>
</dbReference>
<reference evidence="2" key="2">
    <citation type="submission" date="2006-03" db="EMBL/GenBank/DDBJ databases">
        <title>The genome sequence of the Plasmodium falciparum HB3.</title>
        <authorList>
            <consortium name="The Broad Institute Genome Sequencing Platform"/>
            <person name="Birren B."/>
            <person name="Lander E."/>
            <person name="Galagan J."/>
            <person name="Nusbaum C."/>
            <person name="Devon K."/>
            <person name="Henn M."/>
            <person name="Jaffe D."/>
            <person name="Butler J."/>
            <person name="Alvarez P."/>
            <person name="Gnerre S."/>
            <person name="Grabherr M."/>
            <person name="Kleber M."/>
            <person name="Mauceli E."/>
            <person name="Brockman W."/>
            <person name="MacCallum I.A."/>
            <person name="Rounsley S."/>
            <person name="Young S."/>
            <person name="LaButti K."/>
            <person name="Pushparaj V."/>
            <person name="DeCaprio D."/>
            <person name="Crawford M."/>
            <person name="Koehrsen M."/>
            <person name="Engels R."/>
            <person name="Montgomery P."/>
            <person name="Pearson M."/>
            <person name="Howarth C."/>
            <person name="Larson L."/>
            <person name="Luoma S."/>
            <person name="White J."/>
            <person name="Kodira C."/>
            <person name="Zeng Q."/>
            <person name="Oleary S."/>
            <person name="Yandava C."/>
            <person name="Alvarado L."/>
            <person name="Wirth D."/>
            <person name="Volkman S."/>
            <person name="Hartl D."/>
        </authorList>
    </citation>
    <scope>NUCLEOTIDE SEQUENCE [LARGE SCALE GENOMIC DNA]</scope>
</reference>
<dbReference type="EMBL" id="CH672119">
    <property type="protein sequence ID" value="KOB62961.1"/>
    <property type="molecule type" value="Genomic_DNA"/>
</dbReference>
<evidence type="ECO:0008006" key="3">
    <source>
        <dbReference type="Google" id="ProtNLM"/>
    </source>
</evidence>
<gene>
    <name evidence="1" type="ORF">PFHG_04731</name>
</gene>
<accession>A0A0L7KIP4</accession>
<dbReference type="Proteomes" id="UP000054289">
    <property type="component" value="Unassembled WGS sequence"/>
</dbReference>
<reference evidence="1 2" key="1">
    <citation type="submission" date="2006-03" db="EMBL/GenBank/DDBJ databases">
        <title>Annotation of Plasmodium falciparum HB3.</title>
        <authorList>
            <consortium name="The Broad Institute Genome Sequencing Platform"/>
            <person name="Volkman S.K."/>
            <person name="Neafsey D.E."/>
            <person name="Dash A.P."/>
            <person name="Chitnis C.E."/>
            <person name="Hartl D.L."/>
            <person name="Young S.K."/>
            <person name="Zeng Q."/>
            <person name="Koehrsen M."/>
            <person name="Alvarado L."/>
            <person name="Berlin A."/>
            <person name="Borenstein D."/>
            <person name="Chapman S.B."/>
            <person name="Chen Z."/>
            <person name="Engels R."/>
            <person name="Freedman E."/>
            <person name="Gellesch M."/>
            <person name="Goldberg J."/>
            <person name="Griggs A."/>
            <person name="Gujja S."/>
            <person name="Heilman E.R."/>
            <person name="Heiman D.I."/>
            <person name="Howarth C."/>
            <person name="Jen D."/>
            <person name="Larson L."/>
            <person name="Mehta T."/>
            <person name="Neiman D."/>
            <person name="Park D."/>
            <person name="Pearson M."/>
            <person name="Roberts A."/>
            <person name="Saif S."/>
            <person name="Shea T."/>
            <person name="Shenoy N."/>
            <person name="Sisk P."/>
            <person name="Stolte C."/>
            <person name="Sykes S."/>
            <person name="Walk T."/>
            <person name="White J."/>
            <person name="Yandava C."/>
            <person name="Haas B."/>
            <person name="Henn M.R."/>
            <person name="Nusbaum C."/>
            <person name="Birren B."/>
        </authorList>
    </citation>
    <scope>NUCLEOTIDE SEQUENCE [LARGE SCALE GENOMIC DNA]</scope>
    <source>
        <strain evidence="1">HB3</strain>
    </source>
</reference>
<dbReference type="AlphaFoldDB" id="A0A0L7KIP4"/>
<dbReference type="KEGG" id="pfh:PFHG_04731"/>
<organism evidence="1 2">
    <name type="scientific">Plasmodium falciparum (isolate HB3)</name>
    <dbReference type="NCBI Taxonomy" id="137071"/>
    <lineage>
        <taxon>Eukaryota</taxon>
        <taxon>Sar</taxon>
        <taxon>Alveolata</taxon>
        <taxon>Apicomplexa</taxon>
        <taxon>Aconoidasida</taxon>
        <taxon>Haemosporida</taxon>
        <taxon>Plasmodiidae</taxon>
        <taxon>Plasmodium</taxon>
        <taxon>Plasmodium (Laverania)</taxon>
    </lineage>
</organism>
<protein>
    <recommendedName>
        <fullName evidence="3">Transcription factor Pcc1</fullName>
    </recommendedName>
</protein>
<sequence length="87" mass="10169">MGEVECEKSIKQKKEIICLSEKNSNILYKCLLSDDSLKQNEMFTRANVSGSILKIELQSNTCEDIRYKAKNIYDYLHFFFKTVETFA</sequence>
<proteinExistence type="predicted"/>
<name>A0A0L7KIP4_PLAFX</name>